<dbReference type="STRING" id="497964.CfE428DRAFT_2753"/>
<dbReference type="Proteomes" id="UP000005824">
    <property type="component" value="Unassembled WGS sequence"/>
</dbReference>
<dbReference type="InParanoid" id="B4D1G5"/>
<organism evidence="4 5">
    <name type="scientific">Chthoniobacter flavus Ellin428</name>
    <dbReference type="NCBI Taxonomy" id="497964"/>
    <lineage>
        <taxon>Bacteria</taxon>
        <taxon>Pseudomonadati</taxon>
        <taxon>Verrucomicrobiota</taxon>
        <taxon>Spartobacteria</taxon>
        <taxon>Chthoniobacterales</taxon>
        <taxon>Chthoniobacteraceae</taxon>
        <taxon>Chthoniobacter</taxon>
    </lineage>
</organism>
<evidence type="ECO:0000259" key="3">
    <source>
        <dbReference type="Pfam" id="PF07584"/>
    </source>
</evidence>
<evidence type="ECO:0000313" key="5">
    <source>
        <dbReference type="Proteomes" id="UP000005824"/>
    </source>
</evidence>
<keyword evidence="5" id="KW-1185">Reference proteome</keyword>
<feature type="transmembrane region" description="Helical" evidence="2">
    <location>
        <begin position="56"/>
        <end position="74"/>
    </location>
</feature>
<sequence>MAYLQPWMLWVLPAVLLPIVIHLLNRLRYKTVHWAAMLFLLKANRAATRRAKLRQYILLALRCLVLLFLIWAMARPLVGGWIGSATGGAPEAIVMLLDRSASMEARGGEGQESKRAHALALLTQAAKQSASSHFVLIENVLRQPLEIAEASSLATMQICEPTDTAADIPAMFRAALDYLAQNKPGSAEVWVASDLQASNWRPESPEWQDIAARFNGLPQGVRVRILDLSSPPGNNISLSLKNAELRVRDEKTGKAQLSLGLELKTDSGRKGTLPLLFTHDGVKSQVDIALNAATQRQNLKFDLPKAEPGWGELELPADENPADNTVYFAYAPPAPLKAMIVGAGAAAQRLRIAAAPDKSRADRTAEILPAASAGNIPWKDAALIVWAAPAPSEAVAKPLQKWVESGGMLLSLPPGGGETTGPLGIHWAAAETAPKTAPFRVTAWDDLDGPLARTDNGAPLGVAKLEIARRQVPSGGGTDHIGAAFSDGRTFLLSHKAGAGQVFACATLPDIEWGNFGDGFVLLPMMQRLFVTGGQRLAPPTLAIAGEWQPTDAQETWTAVETDRRRDWRWHAGVYRNGARFIALNRPESEDAPELVERTRLPELLHGVKLTVMAGALELKADQLQSEIWPAMIVLTMLMMCAEMALATSRAMLPVKHAPKGPASHPPTKPEPAEVRA</sequence>
<keyword evidence="2" id="KW-0812">Transmembrane</keyword>
<feature type="transmembrane region" description="Helical" evidence="2">
    <location>
        <begin position="6"/>
        <end position="24"/>
    </location>
</feature>
<evidence type="ECO:0000313" key="4">
    <source>
        <dbReference type="EMBL" id="EDY19577.1"/>
    </source>
</evidence>
<keyword evidence="2" id="KW-1133">Transmembrane helix</keyword>
<proteinExistence type="predicted"/>
<dbReference type="eggNOG" id="COG1572">
    <property type="taxonomic scope" value="Bacteria"/>
</dbReference>
<reference evidence="4 5" key="1">
    <citation type="journal article" date="2011" name="J. Bacteriol.">
        <title>Genome sequence of Chthoniobacter flavus Ellin428, an aerobic heterotrophic soil bacterium.</title>
        <authorList>
            <person name="Kant R."/>
            <person name="van Passel M.W."/>
            <person name="Palva A."/>
            <person name="Lucas S."/>
            <person name="Lapidus A."/>
            <person name="Glavina Del Rio T."/>
            <person name="Dalin E."/>
            <person name="Tice H."/>
            <person name="Bruce D."/>
            <person name="Goodwin L."/>
            <person name="Pitluck S."/>
            <person name="Larimer F.W."/>
            <person name="Land M.L."/>
            <person name="Hauser L."/>
            <person name="Sangwan P."/>
            <person name="de Vos W.M."/>
            <person name="Janssen P.H."/>
            <person name="Smidt H."/>
        </authorList>
    </citation>
    <scope>NUCLEOTIDE SEQUENCE [LARGE SCALE GENOMIC DNA]</scope>
    <source>
        <strain evidence="4 5">Ellin428</strain>
    </source>
</reference>
<dbReference type="RefSeq" id="WP_006980078.1">
    <property type="nucleotide sequence ID" value="NZ_ABVL01000007.1"/>
</dbReference>
<dbReference type="NCBIfam" id="TIGR02226">
    <property type="entry name" value="two_anch"/>
    <property type="match status" value="1"/>
</dbReference>
<keyword evidence="2" id="KW-0472">Membrane</keyword>
<dbReference type="InterPro" id="IPR011933">
    <property type="entry name" value="Double_TM_dom"/>
</dbReference>
<gene>
    <name evidence="4" type="ORF">CfE428DRAFT_2753</name>
</gene>
<accession>B4D1G5</accession>
<dbReference type="EMBL" id="ABVL01000007">
    <property type="protein sequence ID" value="EDY19577.1"/>
    <property type="molecule type" value="Genomic_DNA"/>
</dbReference>
<name>B4D1G5_9BACT</name>
<protein>
    <submittedName>
        <fullName evidence="4">Conserved hypothetical membrane protein</fullName>
    </submittedName>
</protein>
<dbReference type="PANTHER" id="PTHR37464:SF1">
    <property type="entry name" value="BLL2463 PROTEIN"/>
    <property type="match status" value="1"/>
</dbReference>
<comment type="caution">
    <text evidence="4">The sequence shown here is derived from an EMBL/GenBank/DDBJ whole genome shotgun (WGS) entry which is preliminary data.</text>
</comment>
<feature type="domain" description="Aerotolerance regulator N-terminal" evidence="3">
    <location>
        <begin position="1"/>
        <end position="76"/>
    </location>
</feature>
<feature type="region of interest" description="Disordered" evidence="1">
    <location>
        <begin position="657"/>
        <end position="677"/>
    </location>
</feature>
<evidence type="ECO:0000256" key="1">
    <source>
        <dbReference type="SAM" id="MobiDB-lite"/>
    </source>
</evidence>
<dbReference type="AlphaFoldDB" id="B4D1G5"/>
<dbReference type="PANTHER" id="PTHR37464">
    <property type="entry name" value="BLL2463 PROTEIN"/>
    <property type="match status" value="1"/>
</dbReference>
<dbReference type="Pfam" id="PF07584">
    <property type="entry name" value="BatA"/>
    <property type="match status" value="1"/>
</dbReference>
<dbReference type="InterPro" id="IPR024163">
    <property type="entry name" value="Aerotolerance_reg_N"/>
</dbReference>
<evidence type="ECO:0000256" key="2">
    <source>
        <dbReference type="SAM" id="Phobius"/>
    </source>
</evidence>